<reference evidence="1 2" key="1">
    <citation type="submission" date="2011-10" db="EMBL/GenBank/DDBJ databases">
        <title>The Improved High-Quality Draft genome of Methanoplanus limicola DSM 2279.</title>
        <authorList>
            <consortium name="US DOE Joint Genome Institute (JGI-PGF)"/>
            <person name="Lucas S."/>
            <person name="Copeland A."/>
            <person name="Lapidus A."/>
            <person name="Glavina del Rio T."/>
            <person name="Dalin E."/>
            <person name="Tice H."/>
            <person name="Bruce D."/>
            <person name="Goodwin L."/>
            <person name="Pitluck S."/>
            <person name="Peters L."/>
            <person name="Mikhailova N."/>
            <person name="Lu M."/>
            <person name="Kyrpides N."/>
            <person name="Mavromatis K."/>
            <person name="Ivanova N."/>
            <person name="Markowitz V."/>
            <person name="Cheng J.-F."/>
            <person name="Hugenholtz P."/>
            <person name="Woyke T."/>
            <person name="Wu D."/>
            <person name="Wirth R."/>
            <person name="Brambilla E.-M."/>
            <person name="Klenk H.-P."/>
            <person name="Eisen J.A."/>
        </authorList>
    </citation>
    <scope>NUCLEOTIDE SEQUENCE [LARGE SCALE GENOMIC DNA]</scope>
    <source>
        <strain evidence="1 2">DSM 2279</strain>
    </source>
</reference>
<proteinExistence type="predicted"/>
<protein>
    <submittedName>
        <fullName evidence="1">Uncharacterized protein</fullName>
    </submittedName>
</protein>
<evidence type="ECO:0000313" key="1">
    <source>
        <dbReference type="EMBL" id="EHQ35379.1"/>
    </source>
</evidence>
<dbReference type="AlphaFoldDB" id="H1Z1B2"/>
<dbReference type="RefSeq" id="WP_004077130.1">
    <property type="nucleotide sequence ID" value="NZ_CM001436.1"/>
</dbReference>
<keyword evidence="2" id="KW-1185">Reference proteome</keyword>
<sequence>MNRRQNNILSPMSYHLFYSLLKLIESGGNTLRFRMNIISEIVTDLEAKKNGLKSEGKEVKDLSARIETLKADFRLLRQGYQPLMENQLYNYGKMGTYESAYDAILAEAKSIIEEFNILDRELIKEIALPGAAHAKMMEEE</sequence>
<name>H1Z1B2_9EURY</name>
<dbReference type="HOGENOM" id="CLU_1830612_0_0_2"/>
<gene>
    <name evidence="1" type="ORF">Metlim_1270</name>
</gene>
<dbReference type="EMBL" id="CM001436">
    <property type="protein sequence ID" value="EHQ35379.1"/>
    <property type="molecule type" value="Genomic_DNA"/>
</dbReference>
<accession>H1Z1B2</accession>
<dbReference type="Proteomes" id="UP000005741">
    <property type="component" value="Chromosome"/>
</dbReference>
<dbReference type="InParanoid" id="H1Z1B2"/>
<dbReference type="STRING" id="937775.Metlim_1270"/>
<organism evidence="1 2">
    <name type="scientific">Methanoplanus limicola DSM 2279</name>
    <dbReference type="NCBI Taxonomy" id="937775"/>
    <lineage>
        <taxon>Archaea</taxon>
        <taxon>Methanobacteriati</taxon>
        <taxon>Methanobacteriota</taxon>
        <taxon>Stenosarchaea group</taxon>
        <taxon>Methanomicrobia</taxon>
        <taxon>Methanomicrobiales</taxon>
        <taxon>Methanomicrobiaceae</taxon>
        <taxon>Methanoplanus</taxon>
    </lineage>
</organism>
<evidence type="ECO:0000313" key="2">
    <source>
        <dbReference type="Proteomes" id="UP000005741"/>
    </source>
</evidence>